<dbReference type="GO" id="GO:0003677">
    <property type="term" value="F:DNA binding"/>
    <property type="evidence" value="ECO:0007669"/>
    <property type="project" value="TreeGrafter"/>
</dbReference>
<protein>
    <submittedName>
        <fullName evidence="4">Uncharacterized protein</fullName>
    </submittedName>
</protein>
<keyword evidence="2" id="KW-0677">Repeat</keyword>
<name>A0AAW2VET6_9LAMI</name>
<evidence type="ECO:0000313" key="4">
    <source>
        <dbReference type="EMBL" id="KAL0427653.1"/>
    </source>
</evidence>
<reference evidence="4" key="2">
    <citation type="journal article" date="2024" name="Plant">
        <title>Genomic evolution and insights into agronomic trait innovations of Sesamum species.</title>
        <authorList>
            <person name="Miao H."/>
            <person name="Wang L."/>
            <person name="Qu L."/>
            <person name="Liu H."/>
            <person name="Sun Y."/>
            <person name="Le M."/>
            <person name="Wang Q."/>
            <person name="Wei S."/>
            <person name="Zheng Y."/>
            <person name="Lin W."/>
            <person name="Duan Y."/>
            <person name="Cao H."/>
            <person name="Xiong S."/>
            <person name="Wang X."/>
            <person name="Wei L."/>
            <person name="Li C."/>
            <person name="Ma Q."/>
            <person name="Ju M."/>
            <person name="Zhao R."/>
            <person name="Li G."/>
            <person name="Mu C."/>
            <person name="Tian Q."/>
            <person name="Mei H."/>
            <person name="Zhang T."/>
            <person name="Gao T."/>
            <person name="Zhang H."/>
        </authorList>
    </citation>
    <scope>NUCLEOTIDE SEQUENCE</scope>
    <source>
        <strain evidence="4">KEN1</strain>
    </source>
</reference>
<sequence>MGSNGKMTEYERQRLENIKRNEEMLAALKIQSRLNDLSSVAAKRQRVENKSYKRTPVKKPKTETPVVLRRSLRTRGVPPDAATASGLTDDVDDEKKIKKVPELNSHSVHRASPRKPGPFAMRDAYTGDDGLDQKLTETILRCTKKSVLSETDSFPCDSIDIMDKSEDFETFKARKRSWFSGCGGIAIEA</sequence>
<dbReference type="AlphaFoldDB" id="A0AAW2VET6"/>
<proteinExistence type="predicted"/>
<dbReference type="PANTHER" id="PTHR14773:SF0">
    <property type="entry name" value="WD REPEAT-CONTAINING PROTEIN 76"/>
    <property type="match status" value="1"/>
</dbReference>
<dbReference type="GO" id="GO:2000001">
    <property type="term" value="P:regulation of DNA damage checkpoint"/>
    <property type="evidence" value="ECO:0007669"/>
    <property type="project" value="TreeGrafter"/>
</dbReference>
<comment type="caution">
    <text evidence="4">The sequence shown here is derived from an EMBL/GenBank/DDBJ whole genome shotgun (WGS) entry which is preliminary data.</text>
</comment>
<evidence type="ECO:0000256" key="1">
    <source>
        <dbReference type="ARBA" id="ARBA00022574"/>
    </source>
</evidence>
<dbReference type="PANTHER" id="PTHR14773">
    <property type="entry name" value="WD REPEAT-CONTAINING PROTEIN 76"/>
    <property type="match status" value="1"/>
</dbReference>
<reference evidence="4" key="1">
    <citation type="submission" date="2020-06" db="EMBL/GenBank/DDBJ databases">
        <authorList>
            <person name="Li T."/>
            <person name="Hu X."/>
            <person name="Zhang T."/>
            <person name="Song X."/>
            <person name="Zhang H."/>
            <person name="Dai N."/>
            <person name="Sheng W."/>
            <person name="Hou X."/>
            <person name="Wei L."/>
        </authorList>
    </citation>
    <scope>NUCLEOTIDE SEQUENCE</scope>
    <source>
        <strain evidence="4">KEN1</strain>
        <tissue evidence="4">Leaf</tissue>
    </source>
</reference>
<feature type="region of interest" description="Disordered" evidence="3">
    <location>
        <begin position="44"/>
        <end position="95"/>
    </location>
</feature>
<accession>A0AAW2VET6</accession>
<evidence type="ECO:0000256" key="3">
    <source>
        <dbReference type="SAM" id="MobiDB-lite"/>
    </source>
</evidence>
<evidence type="ECO:0000256" key="2">
    <source>
        <dbReference type="ARBA" id="ARBA00022737"/>
    </source>
</evidence>
<gene>
    <name evidence="4" type="ORF">Slati_2940100</name>
</gene>
<organism evidence="4">
    <name type="scientific">Sesamum latifolium</name>
    <dbReference type="NCBI Taxonomy" id="2727402"/>
    <lineage>
        <taxon>Eukaryota</taxon>
        <taxon>Viridiplantae</taxon>
        <taxon>Streptophyta</taxon>
        <taxon>Embryophyta</taxon>
        <taxon>Tracheophyta</taxon>
        <taxon>Spermatophyta</taxon>
        <taxon>Magnoliopsida</taxon>
        <taxon>eudicotyledons</taxon>
        <taxon>Gunneridae</taxon>
        <taxon>Pentapetalae</taxon>
        <taxon>asterids</taxon>
        <taxon>lamiids</taxon>
        <taxon>Lamiales</taxon>
        <taxon>Pedaliaceae</taxon>
        <taxon>Sesamum</taxon>
    </lineage>
</organism>
<dbReference type="GO" id="GO:0005634">
    <property type="term" value="C:nucleus"/>
    <property type="evidence" value="ECO:0007669"/>
    <property type="project" value="TreeGrafter"/>
</dbReference>
<dbReference type="InterPro" id="IPR050853">
    <property type="entry name" value="WD_repeat_DNA-damage-binding"/>
</dbReference>
<keyword evidence="1" id="KW-0853">WD repeat</keyword>
<dbReference type="EMBL" id="JACGWN010000010">
    <property type="protein sequence ID" value="KAL0427653.1"/>
    <property type="molecule type" value="Genomic_DNA"/>
</dbReference>